<dbReference type="SMART" id="SM00388">
    <property type="entry name" value="HisKA"/>
    <property type="match status" value="1"/>
</dbReference>
<proteinExistence type="predicted"/>
<dbReference type="AlphaFoldDB" id="A0A356LG73"/>
<dbReference type="InterPro" id="IPR050428">
    <property type="entry name" value="TCS_sensor_his_kinase"/>
</dbReference>
<dbReference type="Gene3D" id="1.10.287.130">
    <property type="match status" value="1"/>
</dbReference>
<keyword evidence="6 10" id="KW-0812">Transmembrane</keyword>
<evidence type="ECO:0000256" key="4">
    <source>
        <dbReference type="ARBA" id="ARBA00022553"/>
    </source>
</evidence>
<dbReference type="Gene3D" id="3.30.565.10">
    <property type="entry name" value="Histidine kinase-like ATPase, C-terminal domain"/>
    <property type="match status" value="1"/>
</dbReference>
<dbReference type="PROSITE" id="PS50885">
    <property type="entry name" value="HAMP"/>
    <property type="match status" value="1"/>
</dbReference>
<dbReference type="InterPro" id="IPR005467">
    <property type="entry name" value="His_kinase_dom"/>
</dbReference>
<dbReference type="PROSITE" id="PS50109">
    <property type="entry name" value="HIS_KIN"/>
    <property type="match status" value="1"/>
</dbReference>
<dbReference type="CDD" id="cd00082">
    <property type="entry name" value="HisKA"/>
    <property type="match status" value="1"/>
</dbReference>
<accession>A0A356LG73</accession>
<dbReference type="Proteomes" id="UP000264036">
    <property type="component" value="Unassembled WGS sequence"/>
</dbReference>
<dbReference type="InterPro" id="IPR003661">
    <property type="entry name" value="HisK_dim/P_dom"/>
</dbReference>
<dbReference type="SUPFAM" id="SSF158472">
    <property type="entry name" value="HAMP domain-like"/>
    <property type="match status" value="1"/>
</dbReference>
<evidence type="ECO:0000313" key="13">
    <source>
        <dbReference type="EMBL" id="HBP29571.1"/>
    </source>
</evidence>
<dbReference type="InterPro" id="IPR036097">
    <property type="entry name" value="HisK_dim/P_sf"/>
</dbReference>
<protein>
    <recommendedName>
        <fullName evidence="3">histidine kinase</fullName>
        <ecNumber evidence="3">2.7.13.3</ecNumber>
    </recommendedName>
</protein>
<evidence type="ECO:0000256" key="3">
    <source>
        <dbReference type="ARBA" id="ARBA00012438"/>
    </source>
</evidence>
<comment type="catalytic activity">
    <reaction evidence="1">
        <text>ATP + protein L-histidine = ADP + protein N-phospho-L-histidine.</text>
        <dbReference type="EC" id="2.7.13.3"/>
    </reaction>
</comment>
<dbReference type="InterPro" id="IPR003660">
    <property type="entry name" value="HAMP_dom"/>
</dbReference>
<evidence type="ECO:0000256" key="10">
    <source>
        <dbReference type="SAM" id="Phobius"/>
    </source>
</evidence>
<evidence type="ECO:0000256" key="7">
    <source>
        <dbReference type="ARBA" id="ARBA00022777"/>
    </source>
</evidence>
<dbReference type="Pfam" id="PF00512">
    <property type="entry name" value="HisKA"/>
    <property type="match status" value="1"/>
</dbReference>
<evidence type="ECO:0000256" key="5">
    <source>
        <dbReference type="ARBA" id="ARBA00022679"/>
    </source>
</evidence>
<keyword evidence="5" id="KW-0808">Transferase</keyword>
<feature type="domain" description="HAMP" evidence="12">
    <location>
        <begin position="165"/>
        <end position="215"/>
    </location>
</feature>
<dbReference type="GO" id="GO:0000155">
    <property type="term" value="F:phosphorelay sensor kinase activity"/>
    <property type="evidence" value="ECO:0007669"/>
    <property type="project" value="InterPro"/>
</dbReference>
<name>A0A356LG73_9BURK</name>
<feature type="transmembrane region" description="Helical" evidence="10">
    <location>
        <begin position="12"/>
        <end position="36"/>
    </location>
</feature>
<dbReference type="CDD" id="cd00075">
    <property type="entry name" value="HATPase"/>
    <property type="match status" value="1"/>
</dbReference>
<evidence type="ECO:0000256" key="6">
    <source>
        <dbReference type="ARBA" id="ARBA00022692"/>
    </source>
</evidence>
<keyword evidence="7 13" id="KW-0418">Kinase</keyword>
<evidence type="ECO:0000256" key="8">
    <source>
        <dbReference type="ARBA" id="ARBA00022989"/>
    </source>
</evidence>
<dbReference type="SUPFAM" id="SSF47384">
    <property type="entry name" value="Homodimeric domain of signal transducing histidine kinase"/>
    <property type="match status" value="1"/>
</dbReference>
<dbReference type="SMART" id="SM00387">
    <property type="entry name" value="HATPase_c"/>
    <property type="match status" value="1"/>
</dbReference>
<evidence type="ECO:0000259" key="12">
    <source>
        <dbReference type="PROSITE" id="PS50885"/>
    </source>
</evidence>
<dbReference type="EC" id="2.7.13.3" evidence="3"/>
<evidence type="ECO:0000256" key="2">
    <source>
        <dbReference type="ARBA" id="ARBA00004370"/>
    </source>
</evidence>
<keyword evidence="8 10" id="KW-1133">Transmembrane helix</keyword>
<sequence length="440" mass="49169">MRNRGSLSLAQRMSLALTGAVTLFVVMLCVLSLWAFDSMEDNLVDSTLLAEKDRIVALDARLANRPGNGAQESQNQPIRRWDIASATDESLLPPLLRNLNEGAYFMQPGDDTWHILVFARDQGKTVLLYDATLNEQRVHDFALIVIMAGILCIGLSYFLARGVSRRITDPVQSLTQTLSTWAPGASNLSPSRNDEVGRLIEAFNRMQSQVEKSIAQEKEFSANLNHEIRTPLTTIRTDAELALEDTLLLDETRMRLKRTLSNVDLITDTLESTVHLQTQARQNAEPVNLRDCLENAWSTSTGDDENIKLQLINQLLPGDVLTVNRYAMQMIMRNLIRNTLEHAAATTLTVYLSGTQLYFEDNGKGIAQTDLPRIFERYYSGHARDTQTVGDSSAMAGPPKRRGLGLAIVQHICELEHWTIRVESSTQPGTSMTRFILQVA</sequence>
<dbReference type="EMBL" id="DOEK01000025">
    <property type="protein sequence ID" value="HBP29571.1"/>
    <property type="molecule type" value="Genomic_DNA"/>
</dbReference>
<dbReference type="Gene3D" id="6.10.340.10">
    <property type="match status" value="1"/>
</dbReference>
<evidence type="ECO:0000256" key="1">
    <source>
        <dbReference type="ARBA" id="ARBA00000085"/>
    </source>
</evidence>
<comment type="subcellular location">
    <subcellularLocation>
        <location evidence="2">Membrane</location>
    </subcellularLocation>
</comment>
<keyword evidence="9" id="KW-0902">Two-component regulatory system</keyword>
<dbReference type="SUPFAM" id="SSF55874">
    <property type="entry name" value="ATPase domain of HSP90 chaperone/DNA topoisomerase II/histidine kinase"/>
    <property type="match status" value="1"/>
</dbReference>
<evidence type="ECO:0000313" key="14">
    <source>
        <dbReference type="Proteomes" id="UP000264036"/>
    </source>
</evidence>
<gene>
    <name evidence="13" type="ORF">DD666_09170</name>
</gene>
<dbReference type="PANTHER" id="PTHR45436">
    <property type="entry name" value="SENSOR HISTIDINE KINASE YKOH"/>
    <property type="match status" value="1"/>
</dbReference>
<organism evidence="13 14">
    <name type="scientific">Advenella kashmirensis</name>
    <dbReference type="NCBI Taxonomy" id="310575"/>
    <lineage>
        <taxon>Bacteria</taxon>
        <taxon>Pseudomonadati</taxon>
        <taxon>Pseudomonadota</taxon>
        <taxon>Betaproteobacteria</taxon>
        <taxon>Burkholderiales</taxon>
        <taxon>Alcaligenaceae</taxon>
    </lineage>
</organism>
<keyword evidence="4" id="KW-0597">Phosphoprotein</keyword>
<feature type="transmembrane region" description="Helical" evidence="10">
    <location>
        <begin position="141"/>
        <end position="160"/>
    </location>
</feature>
<reference evidence="13 14" key="1">
    <citation type="journal article" date="2018" name="Nat. Biotechnol.">
        <title>A standardized bacterial taxonomy based on genome phylogeny substantially revises the tree of life.</title>
        <authorList>
            <person name="Parks D.H."/>
            <person name="Chuvochina M."/>
            <person name="Waite D.W."/>
            <person name="Rinke C."/>
            <person name="Skarshewski A."/>
            <person name="Chaumeil P.A."/>
            <person name="Hugenholtz P."/>
        </authorList>
    </citation>
    <scope>NUCLEOTIDE SEQUENCE [LARGE SCALE GENOMIC DNA]</scope>
    <source>
        <strain evidence="13">UBA10707</strain>
    </source>
</reference>
<evidence type="ECO:0000259" key="11">
    <source>
        <dbReference type="PROSITE" id="PS50109"/>
    </source>
</evidence>
<dbReference type="InterPro" id="IPR036890">
    <property type="entry name" value="HATPase_C_sf"/>
</dbReference>
<feature type="domain" description="Histidine kinase" evidence="11">
    <location>
        <begin position="223"/>
        <end position="440"/>
    </location>
</feature>
<dbReference type="PANTHER" id="PTHR45436:SF16">
    <property type="entry name" value="HISTIDINE KINASE"/>
    <property type="match status" value="1"/>
</dbReference>
<dbReference type="Pfam" id="PF00672">
    <property type="entry name" value="HAMP"/>
    <property type="match status" value="1"/>
</dbReference>
<dbReference type="CDD" id="cd06225">
    <property type="entry name" value="HAMP"/>
    <property type="match status" value="1"/>
</dbReference>
<evidence type="ECO:0000256" key="9">
    <source>
        <dbReference type="ARBA" id="ARBA00023012"/>
    </source>
</evidence>
<dbReference type="SMART" id="SM00304">
    <property type="entry name" value="HAMP"/>
    <property type="match status" value="1"/>
</dbReference>
<comment type="caution">
    <text evidence="13">The sequence shown here is derived from an EMBL/GenBank/DDBJ whole genome shotgun (WGS) entry which is preliminary data.</text>
</comment>
<dbReference type="InterPro" id="IPR003594">
    <property type="entry name" value="HATPase_dom"/>
</dbReference>
<dbReference type="Pfam" id="PF02518">
    <property type="entry name" value="HATPase_c"/>
    <property type="match status" value="1"/>
</dbReference>
<dbReference type="GO" id="GO:0005886">
    <property type="term" value="C:plasma membrane"/>
    <property type="evidence" value="ECO:0007669"/>
    <property type="project" value="TreeGrafter"/>
</dbReference>
<keyword evidence="10" id="KW-0472">Membrane</keyword>